<evidence type="ECO:0000256" key="1">
    <source>
        <dbReference type="SAM" id="MobiDB-lite"/>
    </source>
</evidence>
<reference evidence="3" key="1">
    <citation type="submission" date="2009-05" db="EMBL/GenBank/DDBJ databases">
        <title>The genome sequence of Ajellomyces capsulatus strain H143.</title>
        <authorList>
            <person name="Champion M."/>
            <person name="Cuomo C.A."/>
            <person name="Ma L.-J."/>
            <person name="Henn M.R."/>
            <person name="Sil A."/>
            <person name="Goldman B."/>
            <person name="Young S.K."/>
            <person name="Kodira C.D."/>
            <person name="Zeng Q."/>
            <person name="Koehrsen M."/>
            <person name="Alvarado L."/>
            <person name="Berlin A.M."/>
            <person name="Borenstein D."/>
            <person name="Chen Z."/>
            <person name="Engels R."/>
            <person name="Freedman E."/>
            <person name="Gellesch M."/>
            <person name="Goldberg J."/>
            <person name="Griggs A."/>
            <person name="Gujja S."/>
            <person name="Heiman D.I."/>
            <person name="Hepburn T.A."/>
            <person name="Howarth C."/>
            <person name="Jen D."/>
            <person name="Larson L."/>
            <person name="Lewis B."/>
            <person name="Mehta T."/>
            <person name="Park D."/>
            <person name="Pearson M."/>
            <person name="Roberts A."/>
            <person name="Saif S."/>
            <person name="Shea T.D."/>
            <person name="Shenoy N."/>
            <person name="Sisk P."/>
            <person name="Stolte C."/>
            <person name="Sykes S."/>
            <person name="Walk T."/>
            <person name="White J."/>
            <person name="Yandava C."/>
            <person name="Klein B."/>
            <person name="McEwen J.G."/>
            <person name="Puccia R."/>
            <person name="Goldman G.H."/>
            <person name="Felipe M.S."/>
            <person name="Nino-Vega G."/>
            <person name="San-Blas G."/>
            <person name="Taylor J.W."/>
            <person name="Mendoza L."/>
            <person name="Galagan J.E."/>
            <person name="Nusbaum C."/>
            <person name="Birren B.W."/>
        </authorList>
    </citation>
    <scope>NUCLEOTIDE SEQUENCE [LARGE SCALE GENOMIC DNA]</scope>
    <source>
        <strain evidence="3">H143</strain>
    </source>
</reference>
<dbReference type="VEuPathDB" id="FungiDB:HCDG_06737"/>
<proteinExistence type="predicted"/>
<evidence type="ECO:0000313" key="2">
    <source>
        <dbReference type="EMBL" id="EER38793.1"/>
    </source>
</evidence>
<evidence type="ECO:0000313" key="3">
    <source>
        <dbReference type="Proteomes" id="UP000002624"/>
    </source>
</evidence>
<dbReference type="eggNOG" id="ENOG502RS2E">
    <property type="taxonomic scope" value="Eukaryota"/>
</dbReference>
<dbReference type="AlphaFoldDB" id="C6HKK6"/>
<gene>
    <name evidence="2" type="ORF">HCDG_06737</name>
</gene>
<dbReference type="EMBL" id="GG692430">
    <property type="protein sequence ID" value="EER38793.1"/>
    <property type="molecule type" value="Genomic_DNA"/>
</dbReference>
<feature type="compositionally biased region" description="Pro residues" evidence="1">
    <location>
        <begin position="11"/>
        <end position="24"/>
    </location>
</feature>
<dbReference type="STRING" id="544712.C6HKK6"/>
<protein>
    <submittedName>
        <fullName evidence="2">Uncharacterized protein</fullName>
    </submittedName>
</protein>
<sequence length="229" mass="26071">MSSNSTIVGAPRPPVPPQHIPPHYFPHSQMEASHTGAANTGQPLRARDHHQASVFPMNTNHELDTMASQLNNLTLDPAKLGTMREALNRAPLSKTNEIFPAVRTSYEGWILCRARPDTSEVISTWDQVTRERMPLPQNELAKMVLKRKGKSVADKYDRLGSGKRKQIDALIQDRKKCDGDNRFEWSCAHIQAETKVVNRRNFTTEYVTSSLKLILMRQNTPWYRATFSY</sequence>
<accession>C6HKK6</accession>
<dbReference type="Proteomes" id="UP000002624">
    <property type="component" value="Unassembled WGS sequence"/>
</dbReference>
<feature type="region of interest" description="Disordered" evidence="1">
    <location>
        <begin position="1"/>
        <end position="46"/>
    </location>
</feature>
<name>C6HKK6_AJECH</name>
<feature type="compositionally biased region" description="Polar residues" evidence="1">
    <location>
        <begin position="30"/>
        <end position="42"/>
    </location>
</feature>
<organism evidence="2 3">
    <name type="scientific">Ajellomyces capsulatus (strain H143)</name>
    <name type="common">Darling's disease fungus</name>
    <name type="synonym">Histoplasma capsulatum</name>
    <dbReference type="NCBI Taxonomy" id="544712"/>
    <lineage>
        <taxon>Eukaryota</taxon>
        <taxon>Fungi</taxon>
        <taxon>Dikarya</taxon>
        <taxon>Ascomycota</taxon>
        <taxon>Pezizomycotina</taxon>
        <taxon>Eurotiomycetes</taxon>
        <taxon>Eurotiomycetidae</taxon>
        <taxon>Onygenales</taxon>
        <taxon>Ajellomycetaceae</taxon>
        <taxon>Histoplasma</taxon>
    </lineage>
</organism>
<dbReference type="HOGENOM" id="CLU_1209520_0_0_1"/>
<dbReference type="OrthoDB" id="5401486at2759"/>